<protein>
    <submittedName>
        <fullName evidence="2">SirB2 family protein</fullName>
    </submittedName>
</protein>
<evidence type="ECO:0000256" key="1">
    <source>
        <dbReference type="SAM" id="Phobius"/>
    </source>
</evidence>
<evidence type="ECO:0000313" key="3">
    <source>
        <dbReference type="Proteomes" id="UP000832011"/>
    </source>
</evidence>
<dbReference type="Proteomes" id="UP000832011">
    <property type="component" value="Chromosome"/>
</dbReference>
<dbReference type="RefSeq" id="WP_058357124.1">
    <property type="nucleotide sequence ID" value="NZ_CP091511.1"/>
</dbReference>
<keyword evidence="1" id="KW-1133">Transmembrane helix</keyword>
<name>A0ABY4E1Q7_9NEIS</name>
<proteinExistence type="predicted"/>
<gene>
    <name evidence="2" type="ORF">LVJ82_00135</name>
</gene>
<evidence type="ECO:0000313" key="2">
    <source>
        <dbReference type="EMBL" id="UOO89429.1"/>
    </source>
</evidence>
<dbReference type="PIRSF" id="PIRSF005610">
    <property type="entry name" value="SirB"/>
    <property type="match status" value="1"/>
</dbReference>
<accession>A0ABY4E1Q7</accession>
<keyword evidence="1" id="KW-0812">Transmembrane</keyword>
<dbReference type="PANTHER" id="PTHR39594:SF1">
    <property type="entry name" value="PROTEIN YCHQ"/>
    <property type="match status" value="1"/>
</dbReference>
<sequence length="114" mass="13024">MTLVLISVLLFNWRFGMHMGQKASHLPKWSKIAPHVNDSLLLLSGLGLLYCSGWVPFGNAMWLGWKLVLLLVYVLLGYQTLKKTPQRRAWLWWLMSMVCVLAMASLAHFKPLLG</sequence>
<feature type="transmembrane region" description="Helical" evidence="1">
    <location>
        <begin position="90"/>
        <end position="109"/>
    </location>
</feature>
<dbReference type="PANTHER" id="PTHR39594">
    <property type="entry name" value="PROTEIN YCHQ"/>
    <property type="match status" value="1"/>
</dbReference>
<keyword evidence="3" id="KW-1185">Reference proteome</keyword>
<dbReference type="EMBL" id="CP091511">
    <property type="protein sequence ID" value="UOO89429.1"/>
    <property type="molecule type" value="Genomic_DNA"/>
</dbReference>
<reference evidence="2 3" key="1">
    <citation type="journal article" date="2022" name="Res Sq">
        <title>Evolution of multicellular longitudinally dividing oral cavity symbionts (Neisseriaceae).</title>
        <authorList>
            <person name="Nyongesa S."/>
            <person name="Weber P."/>
            <person name="Bernet E."/>
            <person name="Pullido F."/>
            <person name="Nieckarz M."/>
            <person name="Delaby M."/>
            <person name="Nieves C."/>
            <person name="Viehboeck T."/>
            <person name="Krause N."/>
            <person name="Rivera-Millot A."/>
            <person name="Nakamura A."/>
            <person name="Vischer N."/>
            <person name="VanNieuwenhze M."/>
            <person name="Brun Y."/>
            <person name="Cava F."/>
            <person name="Bulgheresi S."/>
            <person name="Veyrier F."/>
        </authorList>
    </citation>
    <scope>NUCLEOTIDE SEQUENCE [LARGE SCALE GENOMIC DNA]</scope>
    <source>
        <strain evidence="2 3">SN4</strain>
    </source>
</reference>
<feature type="transmembrane region" description="Helical" evidence="1">
    <location>
        <begin position="60"/>
        <end position="78"/>
    </location>
</feature>
<organism evidence="2 3">
    <name type="scientific">Vitreoscilla massiliensis</name>
    <dbReference type="NCBI Taxonomy" id="1689272"/>
    <lineage>
        <taxon>Bacteria</taxon>
        <taxon>Pseudomonadati</taxon>
        <taxon>Pseudomonadota</taxon>
        <taxon>Betaproteobacteria</taxon>
        <taxon>Neisseriales</taxon>
        <taxon>Neisseriaceae</taxon>
        <taxon>Vitreoscilla</taxon>
    </lineage>
</organism>
<dbReference type="InterPro" id="IPR007360">
    <property type="entry name" value="SirB"/>
</dbReference>
<dbReference type="Pfam" id="PF04247">
    <property type="entry name" value="SirB"/>
    <property type="match status" value="1"/>
</dbReference>
<keyword evidence="1" id="KW-0472">Membrane</keyword>